<reference evidence="1 2" key="1">
    <citation type="journal article" date="2020" name="Cell">
        <title>Large-Scale Comparative Analyses of Tick Genomes Elucidate Their Genetic Diversity and Vector Capacities.</title>
        <authorList>
            <consortium name="Tick Genome and Microbiome Consortium (TIGMIC)"/>
            <person name="Jia N."/>
            <person name="Wang J."/>
            <person name="Shi W."/>
            <person name="Du L."/>
            <person name="Sun Y."/>
            <person name="Zhan W."/>
            <person name="Jiang J.F."/>
            <person name="Wang Q."/>
            <person name="Zhang B."/>
            <person name="Ji P."/>
            <person name="Bell-Sakyi L."/>
            <person name="Cui X.M."/>
            <person name="Yuan T.T."/>
            <person name="Jiang B.G."/>
            <person name="Yang W.F."/>
            <person name="Lam T.T."/>
            <person name="Chang Q.C."/>
            <person name="Ding S.J."/>
            <person name="Wang X.J."/>
            <person name="Zhu J.G."/>
            <person name="Ruan X.D."/>
            <person name="Zhao L."/>
            <person name="Wei J.T."/>
            <person name="Ye R.Z."/>
            <person name="Que T.C."/>
            <person name="Du C.H."/>
            <person name="Zhou Y.H."/>
            <person name="Cheng J.X."/>
            <person name="Dai P.F."/>
            <person name="Guo W.B."/>
            <person name="Han X.H."/>
            <person name="Huang E.J."/>
            <person name="Li L.F."/>
            <person name="Wei W."/>
            <person name="Gao Y.C."/>
            <person name="Liu J.Z."/>
            <person name="Shao H.Z."/>
            <person name="Wang X."/>
            <person name="Wang C.C."/>
            <person name="Yang T.C."/>
            <person name="Huo Q.B."/>
            <person name="Li W."/>
            <person name="Chen H.Y."/>
            <person name="Chen S.E."/>
            <person name="Zhou L.G."/>
            <person name="Ni X.B."/>
            <person name="Tian J.H."/>
            <person name="Sheng Y."/>
            <person name="Liu T."/>
            <person name="Pan Y.S."/>
            <person name="Xia L.Y."/>
            <person name="Li J."/>
            <person name="Zhao F."/>
            <person name="Cao W.C."/>
        </authorList>
    </citation>
    <scope>NUCLEOTIDE SEQUENCE [LARGE SCALE GENOMIC DNA]</scope>
    <source>
        <strain evidence="1">Iper-2018</strain>
    </source>
</reference>
<proteinExistence type="predicted"/>
<evidence type="ECO:0000313" key="1">
    <source>
        <dbReference type="EMBL" id="KAG0410745.1"/>
    </source>
</evidence>
<sequence>MLAKSTSERECRCRRGVATPGYRSFPGLPHWGATCSRTGVCHIHNHCWDAARIATGNSVALPSPFSLKLEPPLGVGDRVDIFGTLNAAPGGNMCLFTLEGAVVPCPNDMHPGSRIRVTVQRYKNRLCVYRCGQEVFAAGDLSPPTFSGGLELSSVMKPSAVWIVSGF</sequence>
<dbReference type="Proteomes" id="UP000805193">
    <property type="component" value="Unassembled WGS sequence"/>
</dbReference>
<dbReference type="EMBL" id="JABSTQ010011494">
    <property type="protein sequence ID" value="KAG0410745.1"/>
    <property type="molecule type" value="Genomic_DNA"/>
</dbReference>
<name>A0AC60NUF1_IXOPE</name>
<keyword evidence="2" id="KW-1185">Reference proteome</keyword>
<protein>
    <submittedName>
        <fullName evidence="1">Uncharacterized protein</fullName>
    </submittedName>
</protein>
<comment type="caution">
    <text evidence="1">The sequence shown here is derived from an EMBL/GenBank/DDBJ whole genome shotgun (WGS) entry which is preliminary data.</text>
</comment>
<gene>
    <name evidence="1" type="ORF">HPB47_012166</name>
</gene>
<organism evidence="1 2">
    <name type="scientific">Ixodes persulcatus</name>
    <name type="common">Taiga tick</name>
    <dbReference type="NCBI Taxonomy" id="34615"/>
    <lineage>
        <taxon>Eukaryota</taxon>
        <taxon>Metazoa</taxon>
        <taxon>Ecdysozoa</taxon>
        <taxon>Arthropoda</taxon>
        <taxon>Chelicerata</taxon>
        <taxon>Arachnida</taxon>
        <taxon>Acari</taxon>
        <taxon>Parasitiformes</taxon>
        <taxon>Ixodida</taxon>
        <taxon>Ixodoidea</taxon>
        <taxon>Ixodidae</taxon>
        <taxon>Ixodinae</taxon>
        <taxon>Ixodes</taxon>
    </lineage>
</organism>
<evidence type="ECO:0000313" key="2">
    <source>
        <dbReference type="Proteomes" id="UP000805193"/>
    </source>
</evidence>
<accession>A0AC60NUF1</accession>